<keyword evidence="4 5" id="KW-0349">Heme</keyword>
<dbReference type="GO" id="GO:0005506">
    <property type="term" value="F:iron ion binding"/>
    <property type="evidence" value="ECO:0007669"/>
    <property type="project" value="InterPro"/>
</dbReference>
<comment type="similarity">
    <text evidence="1 5">Belongs to the cytochrome P450 family.</text>
</comment>
<evidence type="ECO:0000256" key="1">
    <source>
        <dbReference type="ARBA" id="ARBA00010617"/>
    </source>
</evidence>
<dbReference type="PRINTS" id="PR00463">
    <property type="entry name" value="EP450I"/>
</dbReference>
<dbReference type="SUPFAM" id="SSF48264">
    <property type="entry name" value="Cytochrome P450"/>
    <property type="match status" value="1"/>
</dbReference>
<dbReference type="InterPro" id="IPR036396">
    <property type="entry name" value="Cyt_P450_sf"/>
</dbReference>
<dbReference type="EMBL" id="KZ305028">
    <property type="protein sequence ID" value="PIA51616.1"/>
    <property type="molecule type" value="Genomic_DNA"/>
</dbReference>
<dbReference type="CDD" id="cd11072">
    <property type="entry name" value="CYP71-like"/>
    <property type="match status" value="1"/>
</dbReference>
<keyword evidence="8" id="KW-1185">Reference proteome</keyword>
<comment type="cofactor">
    <cofactor evidence="4">
        <name>heme</name>
        <dbReference type="ChEBI" id="CHEBI:30413"/>
    </cofactor>
</comment>
<evidence type="ECO:0000313" key="7">
    <source>
        <dbReference type="EMBL" id="PIA51616.1"/>
    </source>
</evidence>
<evidence type="ECO:0000256" key="6">
    <source>
        <dbReference type="SAM" id="SignalP"/>
    </source>
</evidence>
<dbReference type="PROSITE" id="PS00086">
    <property type="entry name" value="CYTOCHROME_P450"/>
    <property type="match status" value="1"/>
</dbReference>
<sequence length="500" mass="56559">MFNHLFTLSLLFFFSAFVLLKLCRVVSQHKTNLMPSPPGLPIIGNFLQLGKLPHQSLRDLSRKYGDLVMLHLGYIPTVIVSSAEMAREIKKTHDVTFAGRPFTAASRMLFYGGTDLAFSPYGEYWRQLRKICVLEILSLKRVQSFKGVREEEVGLMMKNISRACSLGVPVDLSEMVVALSNNIVCRCALGKKMEGKDDDVKFGALSKEFMKLLGSFSFGDFFPGFGWMDVFTGLTRKMKRVSKELDAFLEQIIKEHHTQTKQDDGDDRHDFVDILLRVQKDNTLDITITNNNIKAVILDMFLAGIDTTSTTIEWAMAELLKNPKEMKKAQEEVRRVVGEKSVVEEEDTQHMDYIKNIIKETLRLHPPAPLLINQSTATANVNGYDILPNTRVFINAWAIQRDPKSWDRPEEFIPERFNNNAIDFRGQDYEFLPFGSGRRGCPGLTFGIAVVEFVVANLIYSFNWELPGGANTVDLDMSEHFGITTNKRLPLNLIPVSASA</sequence>
<dbReference type="PRINTS" id="PR00385">
    <property type="entry name" value="P450"/>
</dbReference>
<evidence type="ECO:0000256" key="5">
    <source>
        <dbReference type="RuleBase" id="RU000461"/>
    </source>
</evidence>
<organism evidence="7 8">
    <name type="scientific">Aquilegia coerulea</name>
    <name type="common">Rocky mountain columbine</name>
    <dbReference type="NCBI Taxonomy" id="218851"/>
    <lineage>
        <taxon>Eukaryota</taxon>
        <taxon>Viridiplantae</taxon>
        <taxon>Streptophyta</taxon>
        <taxon>Embryophyta</taxon>
        <taxon>Tracheophyta</taxon>
        <taxon>Spermatophyta</taxon>
        <taxon>Magnoliopsida</taxon>
        <taxon>Ranunculales</taxon>
        <taxon>Ranunculaceae</taxon>
        <taxon>Thalictroideae</taxon>
        <taxon>Aquilegia</taxon>
    </lineage>
</organism>
<dbReference type="Pfam" id="PF00067">
    <property type="entry name" value="p450"/>
    <property type="match status" value="1"/>
</dbReference>
<evidence type="ECO:0000313" key="8">
    <source>
        <dbReference type="Proteomes" id="UP000230069"/>
    </source>
</evidence>
<gene>
    <name evidence="7" type="ORF">AQUCO_01100458v1</name>
</gene>
<feature type="chain" id="PRO_5013754293" description="Cytochrome P450" evidence="6">
    <location>
        <begin position="29"/>
        <end position="500"/>
    </location>
</feature>
<dbReference type="Gene3D" id="1.10.630.10">
    <property type="entry name" value="Cytochrome P450"/>
    <property type="match status" value="1"/>
</dbReference>
<feature type="signal peptide" evidence="6">
    <location>
        <begin position="1"/>
        <end position="28"/>
    </location>
</feature>
<evidence type="ECO:0000256" key="2">
    <source>
        <dbReference type="ARBA" id="ARBA00022723"/>
    </source>
</evidence>
<proteinExistence type="inferred from homology"/>
<dbReference type="Proteomes" id="UP000230069">
    <property type="component" value="Unassembled WGS sequence"/>
</dbReference>
<dbReference type="STRING" id="218851.A0A2G5E789"/>
<dbReference type="AlphaFoldDB" id="A0A2G5E789"/>
<dbReference type="InterPro" id="IPR017972">
    <property type="entry name" value="Cyt_P450_CS"/>
</dbReference>
<dbReference type="FunFam" id="1.10.630.10:FF:000011">
    <property type="entry name" value="Cytochrome P450 83B1"/>
    <property type="match status" value="1"/>
</dbReference>
<dbReference type="InterPro" id="IPR002401">
    <property type="entry name" value="Cyt_P450_E_grp-I"/>
</dbReference>
<dbReference type="InParanoid" id="A0A2G5E789"/>
<keyword evidence="2 4" id="KW-0479">Metal-binding</keyword>
<name>A0A2G5E789_AQUCA</name>
<evidence type="ECO:0008006" key="9">
    <source>
        <dbReference type="Google" id="ProtNLM"/>
    </source>
</evidence>
<keyword evidence="5" id="KW-0503">Monooxygenase</keyword>
<keyword evidence="5" id="KW-0560">Oxidoreductase</keyword>
<protein>
    <recommendedName>
        <fullName evidence="9">Cytochrome P450</fullName>
    </recommendedName>
</protein>
<evidence type="ECO:0000256" key="3">
    <source>
        <dbReference type="ARBA" id="ARBA00023004"/>
    </source>
</evidence>
<keyword evidence="3 4" id="KW-0408">Iron</keyword>
<dbReference type="GO" id="GO:0004497">
    <property type="term" value="F:monooxygenase activity"/>
    <property type="evidence" value="ECO:0007669"/>
    <property type="project" value="UniProtKB-KW"/>
</dbReference>
<dbReference type="PANTHER" id="PTHR47955">
    <property type="entry name" value="CYTOCHROME P450 FAMILY 71 PROTEIN"/>
    <property type="match status" value="1"/>
</dbReference>
<keyword evidence="6" id="KW-0732">Signal</keyword>
<dbReference type="GO" id="GO:0044550">
    <property type="term" value="P:secondary metabolite biosynthetic process"/>
    <property type="evidence" value="ECO:0007669"/>
    <property type="project" value="UniProtKB-ARBA"/>
</dbReference>
<dbReference type="PANTHER" id="PTHR47955:SF18">
    <property type="entry name" value="CYTOCHROME P450 71A1-LIKE"/>
    <property type="match status" value="1"/>
</dbReference>
<dbReference type="InterPro" id="IPR001128">
    <property type="entry name" value="Cyt_P450"/>
</dbReference>
<feature type="binding site" description="axial binding residue" evidence="4">
    <location>
        <position position="441"/>
    </location>
    <ligand>
        <name>heme</name>
        <dbReference type="ChEBI" id="CHEBI:30413"/>
    </ligand>
    <ligandPart>
        <name>Fe</name>
        <dbReference type="ChEBI" id="CHEBI:18248"/>
    </ligandPart>
</feature>
<dbReference type="OrthoDB" id="1470350at2759"/>
<evidence type="ECO:0000256" key="4">
    <source>
        <dbReference type="PIRSR" id="PIRSR602401-1"/>
    </source>
</evidence>
<dbReference type="GO" id="GO:0020037">
    <property type="term" value="F:heme binding"/>
    <property type="evidence" value="ECO:0007669"/>
    <property type="project" value="InterPro"/>
</dbReference>
<accession>A0A2G5E789</accession>
<dbReference type="GO" id="GO:0016705">
    <property type="term" value="F:oxidoreductase activity, acting on paired donors, with incorporation or reduction of molecular oxygen"/>
    <property type="evidence" value="ECO:0007669"/>
    <property type="project" value="InterPro"/>
</dbReference>
<reference evidence="7 8" key="1">
    <citation type="submission" date="2017-09" db="EMBL/GenBank/DDBJ databases">
        <title>WGS assembly of Aquilegia coerulea Goldsmith.</title>
        <authorList>
            <person name="Hodges S."/>
            <person name="Kramer E."/>
            <person name="Nordborg M."/>
            <person name="Tomkins J."/>
            <person name="Borevitz J."/>
            <person name="Derieg N."/>
            <person name="Yan J."/>
            <person name="Mihaltcheva S."/>
            <person name="Hayes R.D."/>
            <person name="Rokhsar D."/>
        </authorList>
    </citation>
    <scope>NUCLEOTIDE SEQUENCE [LARGE SCALE GENOMIC DNA]</scope>
    <source>
        <strain evidence="8">cv. Goldsmith</strain>
    </source>
</reference>